<evidence type="ECO:0000256" key="1">
    <source>
        <dbReference type="ARBA" id="ARBA00001968"/>
    </source>
</evidence>
<evidence type="ECO:0000313" key="4">
    <source>
        <dbReference type="EMBL" id="KIJ47061.1"/>
    </source>
</evidence>
<evidence type="ECO:0000259" key="3">
    <source>
        <dbReference type="Pfam" id="PF13359"/>
    </source>
</evidence>
<evidence type="ECO:0000313" key="5">
    <source>
        <dbReference type="Proteomes" id="UP000054279"/>
    </source>
</evidence>
<evidence type="ECO:0000256" key="2">
    <source>
        <dbReference type="ARBA" id="ARBA00022723"/>
    </source>
</evidence>
<keyword evidence="2" id="KW-0479">Metal-binding</keyword>
<dbReference type="HOGENOM" id="CLU_059042_0_0_1"/>
<dbReference type="Pfam" id="PF13359">
    <property type="entry name" value="DDE_Tnp_4"/>
    <property type="match status" value="1"/>
</dbReference>
<organism evidence="4 5">
    <name type="scientific">Sphaerobolus stellatus (strain SS14)</name>
    <dbReference type="NCBI Taxonomy" id="990650"/>
    <lineage>
        <taxon>Eukaryota</taxon>
        <taxon>Fungi</taxon>
        <taxon>Dikarya</taxon>
        <taxon>Basidiomycota</taxon>
        <taxon>Agaricomycotina</taxon>
        <taxon>Agaricomycetes</taxon>
        <taxon>Phallomycetidae</taxon>
        <taxon>Geastrales</taxon>
        <taxon>Sphaerobolaceae</taxon>
        <taxon>Sphaerobolus</taxon>
    </lineage>
</organism>
<protein>
    <recommendedName>
        <fullName evidence="3">DDE Tnp4 domain-containing protein</fullName>
    </recommendedName>
</protein>
<dbReference type="OrthoDB" id="5945905at2759"/>
<accession>A0A0C9VIC9</accession>
<dbReference type="EMBL" id="KN837104">
    <property type="protein sequence ID" value="KIJ47061.1"/>
    <property type="molecule type" value="Genomic_DNA"/>
</dbReference>
<feature type="domain" description="DDE Tnp4" evidence="3">
    <location>
        <begin position="113"/>
        <end position="258"/>
    </location>
</feature>
<sequence length="303" mass="34790">MAQQLVQVANALELPDFIQTPNRYKFSKVEALGLVLARYRTAADQMELCIMYRRSQSAISELVTWVVTYLDEHWEHLLDWDVHGLVSHEKLREYGIAIHQQGAPMDTVIGWPDCTKFHVCCPRLYQRMAYNGHDRIHCLKFQAIVLPNGMVANLYGPMEGRRHDMLLWRESKVEEKLAQHAVIPDLENPRTSRPYQVYGDAAYGLGPHILSPFAGSGVCTQDELLWNSVMGKGRVSVENAFAIISNLWPFLRASWKMHIYQSPVGQFYRVGVLLANAVNCCYPNQIAQRFECKPPTLDEYFHH</sequence>
<name>A0A0C9VIC9_SPHS4</name>
<comment type="cofactor">
    <cofactor evidence="1">
        <name>a divalent metal cation</name>
        <dbReference type="ChEBI" id="CHEBI:60240"/>
    </cofactor>
</comment>
<dbReference type="InterPro" id="IPR027806">
    <property type="entry name" value="HARBI1_dom"/>
</dbReference>
<reference evidence="4 5" key="1">
    <citation type="submission" date="2014-06" db="EMBL/GenBank/DDBJ databases">
        <title>Evolutionary Origins and Diversification of the Mycorrhizal Mutualists.</title>
        <authorList>
            <consortium name="DOE Joint Genome Institute"/>
            <consortium name="Mycorrhizal Genomics Consortium"/>
            <person name="Kohler A."/>
            <person name="Kuo A."/>
            <person name="Nagy L.G."/>
            <person name="Floudas D."/>
            <person name="Copeland A."/>
            <person name="Barry K.W."/>
            <person name="Cichocki N."/>
            <person name="Veneault-Fourrey C."/>
            <person name="LaButti K."/>
            <person name="Lindquist E.A."/>
            <person name="Lipzen A."/>
            <person name="Lundell T."/>
            <person name="Morin E."/>
            <person name="Murat C."/>
            <person name="Riley R."/>
            <person name="Ohm R."/>
            <person name="Sun H."/>
            <person name="Tunlid A."/>
            <person name="Henrissat B."/>
            <person name="Grigoriev I.V."/>
            <person name="Hibbett D.S."/>
            <person name="Martin F."/>
        </authorList>
    </citation>
    <scope>NUCLEOTIDE SEQUENCE [LARGE SCALE GENOMIC DNA]</scope>
    <source>
        <strain evidence="4 5">SS14</strain>
    </source>
</reference>
<dbReference type="Proteomes" id="UP000054279">
    <property type="component" value="Unassembled WGS sequence"/>
</dbReference>
<dbReference type="GO" id="GO:0046872">
    <property type="term" value="F:metal ion binding"/>
    <property type="evidence" value="ECO:0007669"/>
    <property type="project" value="UniProtKB-KW"/>
</dbReference>
<proteinExistence type="predicted"/>
<keyword evidence="5" id="KW-1185">Reference proteome</keyword>
<gene>
    <name evidence="4" type="ORF">M422DRAFT_249377</name>
</gene>
<dbReference type="AlphaFoldDB" id="A0A0C9VIC9"/>